<comment type="caution">
    <text evidence="1">The sequence shown here is derived from an EMBL/GenBank/DDBJ whole genome shotgun (WGS) entry which is preliminary data.</text>
</comment>
<accession>A0ACA9Q137</accession>
<sequence length="118" mass="13542">MGINKPLKFSNKLNSENSPNSFSAVTSEIPSFPRVPLYTCKGENCNIKCPPHTRKCSECGDHNYLARRIINRKYYASQKSRLNSENSISSINKSFDSINDMDLKEIWNNAWSEILEHQ</sequence>
<dbReference type="Proteomes" id="UP000789920">
    <property type="component" value="Unassembled WGS sequence"/>
</dbReference>
<keyword evidence="2" id="KW-1185">Reference proteome</keyword>
<proteinExistence type="predicted"/>
<gene>
    <name evidence="1" type="ORF">RPERSI_LOCUS11955</name>
</gene>
<evidence type="ECO:0000313" key="1">
    <source>
        <dbReference type="EMBL" id="CAG8728773.1"/>
    </source>
</evidence>
<protein>
    <submittedName>
        <fullName evidence="1">11291_t:CDS:1</fullName>
    </submittedName>
</protein>
<dbReference type="EMBL" id="CAJVQC010025088">
    <property type="protein sequence ID" value="CAG8728773.1"/>
    <property type="molecule type" value="Genomic_DNA"/>
</dbReference>
<reference evidence="1" key="1">
    <citation type="submission" date="2021-06" db="EMBL/GenBank/DDBJ databases">
        <authorList>
            <person name="Kallberg Y."/>
            <person name="Tangrot J."/>
            <person name="Rosling A."/>
        </authorList>
    </citation>
    <scope>NUCLEOTIDE SEQUENCE</scope>
    <source>
        <strain evidence="1">MA461A</strain>
    </source>
</reference>
<evidence type="ECO:0000313" key="2">
    <source>
        <dbReference type="Proteomes" id="UP000789920"/>
    </source>
</evidence>
<organism evidence="1 2">
    <name type="scientific">Racocetra persica</name>
    <dbReference type="NCBI Taxonomy" id="160502"/>
    <lineage>
        <taxon>Eukaryota</taxon>
        <taxon>Fungi</taxon>
        <taxon>Fungi incertae sedis</taxon>
        <taxon>Mucoromycota</taxon>
        <taxon>Glomeromycotina</taxon>
        <taxon>Glomeromycetes</taxon>
        <taxon>Diversisporales</taxon>
        <taxon>Gigasporaceae</taxon>
        <taxon>Racocetra</taxon>
    </lineage>
</organism>
<name>A0ACA9Q137_9GLOM</name>